<dbReference type="InterPro" id="IPR036291">
    <property type="entry name" value="NAD(P)-bd_dom_sf"/>
</dbReference>
<comment type="caution">
    <text evidence="28">The sequence shown here is derived from an EMBL/GenBank/DDBJ whole genome shotgun (WGS) entry which is preliminary data.</text>
</comment>
<keyword evidence="16" id="KW-0067">ATP-binding</keyword>
<dbReference type="InterPro" id="IPR001048">
    <property type="entry name" value="Asp/Glu/Uridylate_kinase"/>
</dbReference>
<dbReference type="InterPro" id="IPR005106">
    <property type="entry name" value="Asp/hSer_DH_NAD-bd"/>
</dbReference>
<dbReference type="Gene3D" id="3.30.2130.10">
    <property type="entry name" value="VC0802-like"/>
    <property type="match status" value="1"/>
</dbReference>
<keyword evidence="22" id="KW-0486">Methionine biosynthesis</keyword>
<comment type="catalytic activity">
    <reaction evidence="25">
        <text>L-aspartate + ATP = 4-phospho-L-aspartate + ADP</text>
        <dbReference type="Rhea" id="RHEA:23776"/>
        <dbReference type="ChEBI" id="CHEBI:29991"/>
        <dbReference type="ChEBI" id="CHEBI:30616"/>
        <dbReference type="ChEBI" id="CHEBI:57535"/>
        <dbReference type="ChEBI" id="CHEBI:456216"/>
        <dbReference type="EC" id="2.7.2.4"/>
    </reaction>
    <physiologicalReaction direction="left-to-right" evidence="25">
        <dbReference type="Rhea" id="RHEA:23777"/>
    </physiologicalReaction>
</comment>
<protein>
    <submittedName>
        <fullName evidence="28">Bifunctional aspartate kinase/homoserine dehydrogenase I</fullName>
        <ecNumber evidence="28">1.1.1.3</ecNumber>
        <ecNumber evidence="28">2.7.2.4</ecNumber>
    </submittedName>
</protein>
<dbReference type="GO" id="GO:0004072">
    <property type="term" value="F:aspartate kinase activity"/>
    <property type="evidence" value="ECO:0007669"/>
    <property type="project" value="UniProtKB-EC"/>
</dbReference>
<comment type="cofactor">
    <cofactor evidence="1">
        <name>a metal cation</name>
        <dbReference type="ChEBI" id="CHEBI:25213"/>
    </cofactor>
</comment>
<keyword evidence="10" id="KW-0028">Amino-acid biosynthesis</keyword>
<evidence type="ECO:0000256" key="26">
    <source>
        <dbReference type="ARBA" id="ARBA00048841"/>
    </source>
</evidence>
<dbReference type="PIRSF" id="PIRSF000727">
    <property type="entry name" value="ThrA"/>
    <property type="match status" value="1"/>
</dbReference>
<keyword evidence="13" id="KW-0479">Metal-binding</keyword>
<keyword evidence="11 28" id="KW-0808">Transferase</keyword>
<evidence type="ECO:0000256" key="22">
    <source>
        <dbReference type="ARBA" id="ARBA00023167"/>
    </source>
</evidence>
<keyword evidence="29" id="KW-1185">Reference proteome</keyword>
<evidence type="ECO:0000256" key="21">
    <source>
        <dbReference type="ARBA" id="ARBA00023154"/>
    </source>
</evidence>
<dbReference type="InterPro" id="IPR002912">
    <property type="entry name" value="ACT_dom"/>
</dbReference>
<keyword evidence="15 28" id="KW-0418">Kinase</keyword>
<evidence type="ECO:0000256" key="13">
    <source>
        <dbReference type="ARBA" id="ARBA00022723"/>
    </source>
</evidence>
<dbReference type="NCBIfam" id="NF006959">
    <property type="entry name" value="PRK09436.1"/>
    <property type="match status" value="1"/>
</dbReference>
<comment type="subunit">
    <text evidence="9">Homotetramer.</text>
</comment>
<dbReference type="InterPro" id="IPR001342">
    <property type="entry name" value="HDH_cat"/>
</dbReference>
<dbReference type="PANTHER" id="PTHR43070:SF5">
    <property type="entry name" value="HOMOSERINE DEHYDROGENASE"/>
    <property type="match status" value="1"/>
</dbReference>
<dbReference type="InterPro" id="IPR049638">
    <property type="entry name" value="AK-HD"/>
</dbReference>
<evidence type="ECO:0000256" key="4">
    <source>
        <dbReference type="ARBA" id="ARBA00005056"/>
    </source>
</evidence>
<evidence type="ECO:0000259" key="27">
    <source>
        <dbReference type="PROSITE" id="PS51671"/>
    </source>
</evidence>
<dbReference type="CDD" id="cd04243">
    <property type="entry name" value="AAK_AK-HSDH-like"/>
    <property type="match status" value="1"/>
</dbReference>
<dbReference type="Proteomes" id="UP001610063">
    <property type="component" value="Unassembled WGS sequence"/>
</dbReference>
<dbReference type="EC" id="1.1.1.3" evidence="28"/>
<dbReference type="GO" id="GO:0004412">
    <property type="term" value="F:homoserine dehydrogenase activity"/>
    <property type="evidence" value="ECO:0007669"/>
    <property type="project" value="UniProtKB-EC"/>
</dbReference>
<evidence type="ECO:0000256" key="1">
    <source>
        <dbReference type="ARBA" id="ARBA00001920"/>
    </source>
</evidence>
<dbReference type="SUPFAM" id="SSF51735">
    <property type="entry name" value="NAD(P)-binding Rossmann-fold domains"/>
    <property type="match status" value="1"/>
</dbReference>
<comment type="pathway">
    <text evidence="3">Amino-acid biosynthesis; L-methionine biosynthesis via de novo pathway; L-homoserine from L-aspartate: step 1/3.</text>
</comment>
<evidence type="ECO:0000256" key="12">
    <source>
        <dbReference type="ARBA" id="ARBA00022697"/>
    </source>
</evidence>
<dbReference type="RefSeq" id="WP_159582075.1">
    <property type="nucleotide sequence ID" value="NZ_JBIPKE010000020.1"/>
</dbReference>
<keyword evidence="14" id="KW-0547">Nucleotide-binding</keyword>
<proteinExistence type="inferred from homology"/>
<evidence type="ECO:0000256" key="2">
    <source>
        <dbReference type="ARBA" id="ARBA00004766"/>
    </source>
</evidence>
<dbReference type="Pfam" id="PF03447">
    <property type="entry name" value="NAD_binding_3"/>
    <property type="match status" value="1"/>
</dbReference>
<dbReference type="Gene3D" id="1.20.120.1320">
    <property type="entry name" value="Aspartokinase, catalytic domain"/>
    <property type="match status" value="1"/>
</dbReference>
<evidence type="ECO:0000256" key="17">
    <source>
        <dbReference type="ARBA" id="ARBA00022857"/>
    </source>
</evidence>
<keyword evidence="17" id="KW-0521">NADP</keyword>
<comment type="similarity">
    <text evidence="7">In the C-terminal section; belongs to the homoserine dehydrogenase family.</text>
</comment>
<comment type="function">
    <text evidence="24">Bifunctional aspartate kinase and homoserine dehydrogenase that catalyzes the first and the third steps toward the synthesis of lysine, methionine and threonine from aspartate.</text>
</comment>
<dbReference type="InterPro" id="IPR045865">
    <property type="entry name" value="ACT-like_dom_sf"/>
</dbReference>
<dbReference type="Gene3D" id="3.40.1160.10">
    <property type="entry name" value="Acetylglutamate kinase-like"/>
    <property type="match status" value="1"/>
</dbReference>
<feature type="domain" description="ACT" evidence="27">
    <location>
        <begin position="393"/>
        <end position="466"/>
    </location>
</feature>
<sequence length="809" mass="90006">MKVLKFGGTSVGSEEAIRQVARIVHSSIDQLVLVTSAVGGVTDQLVHIGELAASGRKDYASFIEGVKVQHEQLYYNLIENKPDEQFYKIIEEFEDICKGVWLLRELTPRSADYIYSTGERLSTLIISEFFRNEGIDVTLYDSRDYIITDDHFGHAHVDFKETTKRLKEVSKTFSKVNLFPGFIASTADNQTTTLGRGGSDYSAAILAGVLDADHFEVWTDVDGLMTADPRMVKRAHFIEHVSYEEALELSHFGAKVIYPPSIQPALEKGISITIKNTFNPEHPGTLITKEWDQDKELIRGISSIKDISLVTLSGNSMVGVPKFSYRFFRALSEAHINVILITQSSSEHSITVGIDTKDSKAAVKALNAEFEEQIENHKIDPIQAENNLSIIALVGSNMKNQVGVSGQMFNVLGKNGVSIKAIAQGSSERNISAVIAKDDLNKALNVLHESFFLSVTKRINLFIIGTGNVGKAFIQQLVQQFTYLKKHHQLNIKIIGLGNSRLMHFENDGIPLSKWESILQAGEKYSSEQFLEKMYNANLRNSIFIDITASEDVAGLYPQILKKSISVVTPNKIAATGSYADYLNLKGMSRRYGSRFLFETNVCAGLPVLSTLSDLVRSGDQIHQIEAVLSGTLVFLFNEYNGKTKFVDVIKKAKQLGYTEPDPRLDLFGSDVKRKIVILIRESGYKCDYEDIQLNSFLPESCLESNSVEDFYTKVEKEEAHFKNLYEAANKEGKRLKVVAKYKNGHGSVGLEAVDSAHPFYNLEGKDNIVLFYTNRYKEQPMVIKGAGAGAEVTASGIFADVLRLAQTD</sequence>
<evidence type="ECO:0000256" key="11">
    <source>
        <dbReference type="ARBA" id="ARBA00022679"/>
    </source>
</evidence>
<dbReference type="Pfam" id="PF00696">
    <property type="entry name" value="AA_kinase"/>
    <property type="match status" value="1"/>
</dbReference>
<gene>
    <name evidence="28" type="primary">thrA</name>
    <name evidence="28" type="ORF">ACHKAR_20880</name>
</gene>
<dbReference type="CDD" id="cd04922">
    <property type="entry name" value="ACT_AKi-HSDH-ThrA_2"/>
    <property type="match status" value="1"/>
</dbReference>
<dbReference type="PANTHER" id="PTHR43070">
    <property type="match status" value="1"/>
</dbReference>
<keyword evidence="12" id="KW-0791">Threonine biosynthesis</keyword>
<evidence type="ECO:0000256" key="16">
    <source>
        <dbReference type="ARBA" id="ARBA00022840"/>
    </source>
</evidence>
<comment type="pathway">
    <text evidence="6">Amino-acid biosynthesis; L-threonine biosynthesis; L-threonine from L-aspartate: step 1/5.</text>
</comment>
<evidence type="ECO:0000256" key="14">
    <source>
        <dbReference type="ARBA" id="ARBA00022741"/>
    </source>
</evidence>
<dbReference type="Gene3D" id="3.40.50.720">
    <property type="entry name" value="NAD(P)-binding Rossmann-like Domain"/>
    <property type="match status" value="1"/>
</dbReference>
<dbReference type="Gene3D" id="3.30.360.10">
    <property type="entry name" value="Dihydrodipicolinate Reductase, domain 2"/>
    <property type="match status" value="1"/>
</dbReference>
<dbReference type="InterPro" id="IPR054352">
    <property type="entry name" value="ACT_Aspartokinase"/>
</dbReference>
<dbReference type="PROSITE" id="PS01042">
    <property type="entry name" value="HOMOSER_DHGENASE"/>
    <property type="match status" value="1"/>
</dbReference>
<evidence type="ECO:0000256" key="18">
    <source>
        <dbReference type="ARBA" id="ARBA00023002"/>
    </source>
</evidence>
<dbReference type="NCBIfam" id="TIGR00657">
    <property type="entry name" value="asp_kinases"/>
    <property type="match status" value="1"/>
</dbReference>
<comment type="pathway">
    <text evidence="5">Amino-acid biosynthesis; L-methionine biosynthesis via de novo pathway; L-homoserine from L-aspartate: step 3/3.</text>
</comment>
<evidence type="ECO:0000256" key="9">
    <source>
        <dbReference type="ARBA" id="ARBA00011881"/>
    </source>
</evidence>
<comment type="pathway">
    <text evidence="4">Amino-acid biosynthesis; L-threonine biosynthesis; L-threonine from L-aspartate: step 3/5.</text>
</comment>
<dbReference type="Pfam" id="PF22468">
    <property type="entry name" value="ACT_9"/>
    <property type="match status" value="2"/>
</dbReference>
<dbReference type="CDD" id="cd04921">
    <property type="entry name" value="ACT_AKi-HSDH-ThrA-like_1"/>
    <property type="match status" value="1"/>
</dbReference>
<keyword evidence="18 28" id="KW-0560">Oxidoreductase</keyword>
<dbReference type="InterPro" id="IPR019811">
    <property type="entry name" value="HDH_CS"/>
</dbReference>
<evidence type="ECO:0000256" key="24">
    <source>
        <dbReference type="ARBA" id="ARBA00044938"/>
    </source>
</evidence>
<dbReference type="InterPro" id="IPR011147">
    <property type="entry name" value="Bifunc_Aspkin/hSer_DH"/>
</dbReference>
<evidence type="ECO:0000313" key="28">
    <source>
        <dbReference type="EMBL" id="MFH6985922.1"/>
    </source>
</evidence>
<dbReference type="InterPro" id="IPR018042">
    <property type="entry name" value="Aspartate_kinase_CS"/>
</dbReference>
<dbReference type="EC" id="2.7.2.4" evidence="28"/>
<dbReference type="PROSITE" id="PS51671">
    <property type="entry name" value="ACT"/>
    <property type="match status" value="2"/>
</dbReference>
<dbReference type="InterPro" id="IPR001341">
    <property type="entry name" value="Asp_kinase"/>
</dbReference>
<keyword evidence="19" id="KW-0520">NAD</keyword>
<comment type="pathway">
    <text evidence="2">Amino-acid biosynthesis; L-lysine biosynthesis via DAP pathway; (S)-tetrahydrodipicolinate from L-aspartate: step 1/4.</text>
</comment>
<reference evidence="28 29" key="1">
    <citation type="journal article" date="2013" name="Int. J. Syst. Evol. Microbiol.">
        <title>Marinoscillum luteum sp. nov., isolated from marine sediment.</title>
        <authorList>
            <person name="Cha I.T."/>
            <person name="Park S.J."/>
            <person name="Kim S.J."/>
            <person name="Kim J.G."/>
            <person name="Jung M.Y."/>
            <person name="Shin K.S."/>
            <person name="Kwon K.K."/>
            <person name="Yang S.H."/>
            <person name="Seo Y.S."/>
            <person name="Rhee S.K."/>
        </authorList>
    </citation>
    <scope>NUCLEOTIDE SEQUENCE [LARGE SCALE GENOMIC DNA]</scope>
    <source>
        <strain evidence="28 29">KCTC 23939</strain>
    </source>
</reference>
<evidence type="ECO:0000313" key="29">
    <source>
        <dbReference type="Proteomes" id="UP001610063"/>
    </source>
</evidence>
<evidence type="ECO:0000256" key="15">
    <source>
        <dbReference type="ARBA" id="ARBA00022777"/>
    </source>
</evidence>
<dbReference type="SUPFAM" id="SSF55021">
    <property type="entry name" value="ACT-like"/>
    <property type="match status" value="2"/>
</dbReference>
<keyword evidence="23" id="KW-0511">Multifunctional enzyme</keyword>
<evidence type="ECO:0000256" key="3">
    <source>
        <dbReference type="ARBA" id="ARBA00004986"/>
    </source>
</evidence>
<dbReference type="Pfam" id="PF00742">
    <property type="entry name" value="Homoserine_dh"/>
    <property type="match status" value="1"/>
</dbReference>
<dbReference type="InterPro" id="IPR036393">
    <property type="entry name" value="AceGlu_kinase-like_sf"/>
</dbReference>
<dbReference type="InterPro" id="IPR042199">
    <property type="entry name" value="AsparK_Bifunc_asparK/hSer_DH"/>
</dbReference>
<dbReference type="EMBL" id="JBIPKE010000020">
    <property type="protein sequence ID" value="MFH6985922.1"/>
    <property type="molecule type" value="Genomic_DNA"/>
</dbReference>
<evidence type="ECO:0000256" key="5">
    <source>
        <dbReference type="ARBA" id="ARBA00005062"/>
    </source>
</evidence>
<feature type="domain" description="ACT" evidence="27">
    <location>
        <begin position="312"/>
        <end position="381"/>
    </location>
</feature>
<organism evidence="28 29">
    <name type="scientific">Marinoscillum luteum</name>
    <dbReference type="NCBI Taxonomy" id="861051"/>
    <lineage>
        <taxon>Bacteria</taxon>
        <taxon>Pseudomonadati</taxon>
        <taxon>Bacteroidota</taxon>
        <taxon>Cytophagia</taxon>
        <taxon>Cytophagales</taxon>
        <taxon>Reichenbachiellaceae</taxon>
        <taxon>Marinoscillum</taxon>
    </lineage>
</organism>
<dbReference type="SUPFAM" id="SSF55347">
    <property type="entry name" value="Glyceraldehyde-3-phosphate dehydrogenase-like, C-terminal domain"/>
    <property type="match status" value="1"/>
</dbReference>
<evidence type="ECO:0000256" key="8">
    <source>
        <dbReference type="ARBA" id="ARBA00010046"/>
    </source>
</evidence>
<evidence type="ECO:0000256" key="7">
    <source>
        <dbReference type="ARBA" id="ARBA00007952"/>
    </source>
</evidence>
<comment type="catalytic activity">
    <reaction evidence="26">
        <text>L-homoserine + NADP(+) = L-aspartate 4-semialdehyde + NADPH + H(+)</text>
        <dbReference type="Rhea" id="RHEA:15761"/>
        <dbReference type="ChEBI" id="CHEBI:15378"/>
        <dbReference type="ChEBI" id="CHEBI:57476"/>
        <dbReference type="ChEBI" id="CHEBI:57783"/>
        <dbReference type="ChEBI" id="CHEBI:58349"/>
        <dbReference type="ChEBI" id="CHEBI:537519"/>
        <dbReference type="EC" id="1.1.1.3"/>
    </reaction>
    <physiologicalReaction direction="right-to-left" evidence="26">
        <dbReference type="Rhea" id="RHEA:15763"/>
    </physiologicalReaction>
</comment>
<dbReference type="PROSITE" id="PS00324">
    <property type="entry name" value="ASPARTOKINASE"/>
    <property type="match status" value="1"/>
</dbReference>
<evidence type="ECO:0000256" key="10">
    <source>
        <dbReference type="ARBA" id="ARBA00022605"/>
    </source>
</evidence>
<evidence type="ECO:0000256" key="19">
    <source>
        <dbReference type="ARBA" id="ARBA00023027"/>
    </source>
</evidence>
<keyword evidence="20" id="KW-0915">Sodium</keyword>
<name>A0ABW7NE70_9BACT</name>
<dbReference type="SUPFAM" id="SSF53633">
    <property type="entry name" value="Carbamate kinase-like"/>
    <property type="match status" value="1"/>
</dbReference>
<accession>A0ABW7NE70</accession>
<evidence type="ECO:0000256" key="6">
    <source>
        <dbReference type="ARBA" id="ARBA00005139"/>
    </source>
</evidence>
<evidence type="ECO:0000256" key="20">
    <source>
        <dbReference type="ARBA" id="ARBA00023053"/>
    </source>
</evidence>
<evidence type="ECO:0000256" key="23">
    <source>
        <dbReference type="ARBA" id="ARBA00023268"/>
    </source>
</evidence>
<evidence type="ECO:0000256" key="25">
    <source>
        <dbReference type="ARBA" id="ARBA00048561"/>
    </source>
</evidence>
<comment type="similarity">
    <text evidence="8">In the N-terminal section; belongs to the aspartokinase family.</text>
</comment>
<keyword evidence="21" id="KW-0457">Lysine biosynthesis</keyword>